<organism evidence="1">
    <name type="scientific">Physcomitrium patens</name>
    <name type="common">Spreading-leaved earth moss</name>
    <name type="synonym">Physcomitrella patens</name>
    <dbReference type="NCBI Taxonomy" id="3218"/>
    <lineage>
        <taxon>Eukaryota</taxon>
        <taxon>Viridiplantae</taxon>
        <taxon>Streptophyta</taxon>
        <taxon>Embryophyta</taxon>
        <taxon>Bryophyta</taxon>
        <taxon>Bryophytina</taxon>
        <taxon>Bryopsida</taxon>
        <taxon>Funariidae</taxon>
        <taxon>Funariales</taxon>
        <taxon>Funariaceae</taxon>
        <taxon>Physcomitrium</taxon>
    </lineage>
</organism>
<dbReference type="Gramene" id="Pp3c23_3437V3.1">
    <property type="protein sequence ID" value="Pp3c23_3437V3.1"/>
    <property type="gene ID" value="Pp3c23_3437"/>
</dbReference>
<gene>
    <name evidence="1" type="ORF">PHYPA_027588</name>
</gene>
<reference evidence="2" key="3">
    <citation type="submission" date="2020-12" db="UniProtKB">
        <authorList>
            <consortium name="EnsemblPlants"/>
        </authorList>
    </citation>
    <scope>IDENTIFICATION</scope>
</reference>
<sequence>MHFTNTRRNPLRAPQLTKHHTGCALSPVWELQLLITNLKNQDSNSYHAPCYLINNCNPIAEMRNVWQGTCKSQRSELQSRRNLLNRATPELRCAQAQAQDA</sequence>
<protein>
    <submittedName>
        <fullName evidence="1 2">Uncharacterized protein</fullName>
    </submittedName>
</protein>
<dbReference type="EMBL" id="ABEU02000023">
    <property type="protein sequence ID" value="PNR28896.1"/>
    <property type="molecule type" value="Genomic_DNA"/>
</dbReference>
<dbReference type="Proteomes" id="UP000006727">
    <property type="component" value="Chromosome 23"/>
</dbReference>
<reference evidence="1 3" key="1">
    <citation type="journal article" date="2008" name="Science">
        <title>The Physcomitrella genome reveals evolutionary insights into the conquest of land by plants.</title>
        <authorList>
            <person name="Rensing S."/>
            <person name="Lang D."/>
            <person name="Zimmer A."/>
            <person name="Terry A."/>
            <person name="Salamov A."/>
            <person name="Shapiro H."/>
            <person name="Nishiyama T."/>
            <person name="Perroud P.-F."/>
            <person name="Lindquist E."/>
            <person name="Kamisugi Y."/>
            <person name="Tanahashi T."/>
            <person name="Sakakibara K."/>
            <person name="Fujita T."/>
            <person name="Oishi K."/>
            <person name="Shin-I T."/>
            <person name="Kuroki Y."/>
            <person name="Toyoda A."/>
            <person name="Suzuki Y."/>
            <person name="Hashimoto A."/>
            <person name="Yamaguchi K."/>
            <person name="Sugano A."/>
            <person name="Kohara Y."/>
            <person name="Fujiyama A."/>
            <person name="Anterola A."/>
            <person name="Aoki S."/>
            <person name="Ashton N."/>
            <person name="Barbazuk W.B."/>
            <person name="Barker E."/>
            <person name="Bennetzen J."/>
            <person name="Bezanilla M."/>
            <person name="Blankenship R."/>
            <person name="Cho S.H."/>
            <person name="Dutcher S."/>
            <person name="Estelle M."/>
            <person name="Fawcett J.A."/>
            <person name="Gundlach H."/>
            <person name="Hanada K."/>
            <person name="Heyl A."/>
            <person name="Hicks K.A."/>
            <person name="Hugh J."/>
            <person name="Lohr M."/>
            <person name="Mayer K."/>
            <person name="Melkozernov A."/>
            <person name="Murata T."/>
            <person name="Nelson D."/>
            <person name="Pils B."/>
            <person name="Prigge M."/>
            <person name="Reiss B."/>
            <person name="Renner T."/>
            <person name="Rombauts S."/>
            <person name="Rushton P."/>
            <person name="Sanderfoot A."/>
            <person name="Schween G."/>
            <person name="Shiu S.-H."/>
            <person name="Stueber K."/>
            <person name="Theodoulou F.L."/>
            <person name="Tu H."/>
            <person name="Van de Peer Y."/>
            <person name="Verrier P.J."/>
            <person name="Waters E."/>
            <person name="Wood A."/>
            <person name="Yang L."/>
            <person name="Cove D."/>
            <person name="Cuming A."/>
            <person name="Hasebe M."/>
            <person name="Lucas S."/>
            <person name="Mishler D.B."/>
            <person name="Reski R."/>
            <person name="Grigoriev I."/>
            <person name="Quatrano R.S."/>
            <person name="Boore J.L."/>
        </authorList>
    </citation>
    <scope>NUCLEOTIDE SEQUENCE [LARGE SCALE GENOMIC DNA]</scope>
    <source>
        <strain evidence="2 3">cv. Gransden 2004</strain>
    </source>
</reference>
<dbReference type="AlphaFoldDB" id="A0A2K1IHZ1"/>
<evidence type="ECO:0000313" key="2">
    <source>
        <dbReference type="EnsemblPlants" id="Pp3c23_3437V3.1"/>
    </source>
</evidence>
<dbReference type="InParanoid" id="A0A2K1IHZ1"/>
<evidence type="ECO:0000313" key="3">
    <source>
        <dbReference type="Proteomes" id="UP000006727"/>
    </source>
</evidence>
<dbReference type="EnsemblPlants" id="Pp3c23_3437V3.1">
    <property type="protein sequence ID" value="Pp3c23_3437V3.1"/>
    <property type="gene ID" value="Pp3c23_3437"/>
</dbReference>
<evidence type="ECO:0000313" key="1">
    <source>
        <dbReference type="EMBL" id="PNR28896.1"/>
    </source>
</evidence>
<keyword evidence="3" id="KW-1185">Reference proteome</keyword>
<reference evidence="1 3" key="2">
    <citation type="journal article" date="2018" name="Plant J.">
        <title>The Physcomitrella patens chromosome-scale assembly reveals moss genome structure and evolution.</title>
        <authorList>
            <person name="Lang D."/>
            <person name="Ullrich K.K."/>
            <person name="Murat F."/>
            <person name="Fuchs J."/>
            <person name="Jenkins J."/>
            <person name="Haas F.B."/>
            <person name="Piednoel M."/>
            <person name="Gundlach H."/>
            <person name="Van Bel M."/>
            <person name="Meyberg R."/>
            <person name="Vives C."/>
            <person name="Morata J."/>
            <person name="Symeonidi A."/>
            <person name="Hiss M."/>
            <person name="Muchero W."/>
            <person name="Kamisugi Y."/>
            <person name="Saleh O."/>
            <person name="Blanc G."/>
            <person name="Decker E.L."/>
            <person name="van Gessel N."/>
            <person name="Grimwood J."/>
            <person name="Hayes R.D."/>
            <person name="Graham S.W."/>
            <person name="Gunter L.E."/>
            <person name="McDaniel S.F."/>
            <person name="Hoernstein S.N.W."/>
            <person name="Larsson A."/>
            <person name="Li F.W."/>
            <person name="Perroud P.F."/>
            <person name="Phillips J."/>
            <person name="Ranjan P."/>
            <person name="Rokshar D.S."/>
            <person name="Rothfels C.J."/>
            <person name="Schneider L."/>
            <person name="Shu S."/>
            <person name="Stevenson D.W."/>
            <person name="Thummler F."/>
            <person name="Tillich M."/>
            <person name="Villarreal Aguilar J.C."/>
            <person name="Widiez T."/>
            <person name="Wong G.K."/>
            <person name="Wymore A."/>
            <person name="Zhang Y."/>
            <person name="Zimmer A.D."/>
            <person name="Quatrano R.S."/>
            <person name="Mayer K.F.X."/>
            <person name="Goodstein D."/>
            <person name="Casacuberta J.M."/>
            <person name="Vandepoele K."/>
            <person name="Reski R."/>
            <person name="Cuming A.C."/>
            <person name="Tuskan G.A."/>
            <person name="Maumus F."/>
            <person name="Salse J."/>
            <person name="Schmutz J."/>
            <person name="Rensing S.A."/>
        </authorList>
    </citation>
    <scope>NUCLEOTIDE SEQUENCE [LARGE SCALE GENOMIC DNA]</scope>
    <source>
        <strain evidence="2 3">cv. Gransden 2004</strain>
    </source>
</reference>
<accession>A0A2K1IHZ1</accession>
<name>A0A2K1IHZ1_PHYPA</name>
<proteinExistence type="predicted"/>